<comment type="caution">
    <text evidence="2">The sequence shown here is derived from an EMBL/GenBank/DDBJ whole genome shotgun (WGS) entry which is preliminary data.</text>
</comment>
<evidence type="ECO:0000313" key="2">
    <source>
        <dbReference type="EMBL" id="KAG6370209.1"/>
    </source>
</evidence>
<evidence type="ECO:0000313" key="3">
    <source>
        <dbReference type="Proteomes" id="UP000683000"/>
    </source>
</evidence>
<evidence type="ECO:0000256" key="1">
    <source>
        <dbReference type="SAM" id="MobiDB-lite"/>
    </source>
</evidence>
<feature type="region of interest" description="Disordered" evidence="1">
    <location>
        <begin position="87"/>
        <end position="107"/>
    </location>
</feature>
<sequence length="265" mass="30020">MFCRSGNLKALIEGDELPGAFQELQSAVQRHFGRDFKGTFLSDILSFAYDDGGMRQAAQSQGVQDEPLVFLTDDEYQGLLDFLSSDPTAPPFRSYQSPPAPDTYSLHPKGRYRKSFDRNGVTFSTVTAQAGNSYVLFHRKGQQGTTCSGQIQKIFVHTRRSLRGDAVTESFCVVGRLKELSQSHESLDPYRHYEGLDARLCYDEFDSLVIINASDIISHCATFPYEHQVELGKCRVILSLTRPVRHSRSIEMSKYDTKYKERTLF</sequence>
<proteinExistence type="predicted"/>
<dbReference type="Proteomes" id="UP000683000">
    <property type="component" value="Unassembled WGS sequence"/>
</dbReference>
<keyword evidence="3" id="KW-1185">Reference proteome</keyword>
<dbReference type="AlphaFoldDB" id="A0A8I2YE19"/>
<organism evidence="2 3">
    <name type="scientific">Boletus reticuloceps</name>
    <dbReference type="NCBI Taxonomy" id="495285"/>
    <lineage>
        <taxon>Eukaryota</taxon>
        <taxon>Fungi</taxon>
        <taxon>Dikarya</taxon>
        <taxon>Basidiomycota</taxon>
        <taxon>Agaricomycotina</taxon>
        <taxon>Agaricomycetes</taxon>
        <taxon>Agaricomycetidae</taxon>
        <taxon>Boletales</taxon>
        <taxon>Boletineae</taxon>
        <taxon>Boletaceae</taxon>
        <taxon>Boletoideae</taxon>
        <taxon>Boletus</taxon>
    </lineage>
</organism>
<protein>
    <submittedName>
        <fullName evidence="2">Uncharacterized protein</fullName>
    </submittedName>
</protein>
<name>A0A8I2YE19_9AGAM</name>
<dbReference type="EMBL" id="JAGFBS010000055">
    <property type="protein sequence ID" value="KAG6370209.1"/>
    <property type="molecule type" value="Genomic_DNA"/>
</dbReference>
<reference evidence="2" key="1">
    <citation type="submission" date="2021-03" db="EMBL/GenBank/DDBJ databases">
        <title>Evolutionary innovations through gain and loss of genes in the ectomycorrhizal Boletales.</title>
        <authorList>
            <person name="Wu G."/>
            <person name="Miyauchi S."/>
            <person name="Morin E."/>
            <person name="Yang Z.-L."/>
            <person name="Xu J."/>
            <person name="Martin F.M."/>
        </authorList>
    </citation>
    <scope>NUCLEOTIDE SEQUENCE</scope>
    <source>
        <strain evidence="2">BR01</strain>
    </source>
</reference>
<accession>A0A8I2YE19</accession>
<gene>
    <name evidence="2" type="ORF">JVT61DRAFT_12358</name>
</gene>
<dbReference type="OrthoDB" id="3269001at2759"/>